<dbReference type="PANTHER" id="PTHR30383:SF5">
    <property type="entry name" value="SGNH HYDROLASE-TYPE ESTERASE DOMAIN-CONTAINING PROTEIN"/>
    <property type="match status" value="1"/>
</dbReference>
<dbReference type="EMBL" id="FNBG01000007">
    <property type="protein sequence ID" value="SDF20861.1"/>
    <property type="molecule type" value="Genomic_DNA"/>
</dbReference>
<dbReference type="STRING" id="670482.SAMN04488542_10747"/>
<dbReference type="AlphaFoldDB" id="A0A1G7J7I9"/>
<sequence length="208" mass="23421">MLLNDNDVVLFQGDSITDWGRNREDGASLGVGYSLMVASRVGHLYPEKNITFLNRGIGGNRTIDLLERWDKDCLELKPNVLSIMIGINDTWRRFDNNENTPVEQYEARYRDLLQRATDKLDVKLIMMEPFVLPVPEDRKLWRADLDPKIHVVRELAREFGAVLVPLDGLFAEASTKADPAFWTPDGVHPSPAGHGLIAEAWLKAVGAI</sequence>
<dbReference type="OrthoDB" id="9794725at2"/>
<dbReference type="CDD" id="cd01834">
    <property type="entry name" value="SGNH_hydrolase_like_2"/>
    <property type="match status" value="1"/>
</dbReference>
<feature type="domain" description="SGNH hydrolase-type esterase" evidence="1">
    <location>
        <begin position="13"/>
        <end position="195"/>
    </location>
</feature>
<organism evidence="2 3">
    <name type="scientific">Fontibacillus panacisegetis</name>
    <dbReference type="NCBI Taxonomy" id="670482"/>
    <lineage>
        <taxon>Bacteria</taxon>
        <taxon>Bacillati</taxon>
        <taxon>Bacillota</taxon>
        <taxon>Bacilli</taxon>
        <taxon>Bacillales</taxon>
        <taxon>Paenibacillaceae</taxon>
        <taxon>Fontibacillus</taxon>
    </lineage>
</organism>
<proteinExistence type="predicted"/>
<reference evidence="2 3" key="1">
    <citation type="submission" date="2016-10" db="EMBL/GenBank/DDBJ databases">
        <authorList>
            <person name="de Groot N.N."/>
        </authorList>
    </citation>
    <scope>NUCLEOTIDE SEQUENCE [LARGE SCALE GENOMIC DNA]</scope>
    <source>
        <strain evidence="2 3">DSM 28129</strain>
    </source>
</reference>
<dbReference type="SUPFAM" id="SSF52266">
    <property type="entry name" value="SGNH hydrolase"/>
    <property type="match status" value="1"/>
</dbReference>
<name>A0A1G7J7I9_9BACL</name>
<evidence type="ECO:0000313" key="3">
    <source>
        <dbReference type="Proteomes" id="UP000198972"/>
    </source>
</evidence>
<protein>
    <submittedName>
        <fullName evidence="2">Lysophospholipase L1</fullName>
    </submittedName>
</protein>
<dbReference type="PANTHER" id="PTHR30383">
    <property type="entry name" value="THIOESTERASE 1/PROTEASE 1/LYSOPHOSPHOLIPASE L1"/>
    <property type="match status" value="1"/>
</dbReference>
<dbReference type="InterPro" id="IPR013830">
    <property type="entry name" value="SGNH_hydro"/>
</dbReference>
<accession>A0A1G7J7I9</accession>
<dbReference type="Proteomes" id="UP000198972">
    <property type="component" value="Unassembled WGS sequence"/>
</dbReference>
<dbReference type="Pfam" id="PF13472">
    <property type="entry name" value="Lipase_GDSL_2"/>
    <property type="match status" value="1"/>
</dbReference>
<evidence type="ECO:0000259" key="1">
    <source>
        <dbReference type="Pfam" id="PF13472"/>
    </source>
</evidence>
<keyword evidence="3" id="KW-1185">Reference proteome</keyword>
<evidence type="ECO:0000313" key="2">
    <source>
        <dbReference type="EMBL" id="SDF20861.1"/>
    </source>
</evidence>
<dbReference type="InterPro" id="IPR036514">
    <property type="entry name" value="SGNH_hydro_sf"/>
</dbReference>
<dbReference type="GO" id="GO:0004622">
    <property type="term" value="F:phosphatidylcholine lysophospholipase activity"/>
    <property type="evidence" value="ECO:0007669"/>
    <property type="project" value="TreeGrafter"/>
</dbReference>
<dbReference type="RefSeq" id="WP_091228321.1">
    <property type="nucleotide sequence ID" value="NZ_FNBG01000007.1"/>
</dbReference>
<dbReference type="Gene3D" id="3.40.50.1110">
    <property type="entry name" value="SGNH hydrolase"/>
    <property type="match status" value="1"/>
</dbReference>
<dbReference type="InterPro" id="IPR051532">
    <property type="entry name" value="Ester_Hydrolysis_Enzymes"/>
</dbReference>
<gene>
    <name evidence="2" type="ORF">SAMN04488542_10747</name>
</gene>